<dbReference type="SUPFAM" id="SSF53067">
    <property type="entry name" value="Actin-like ATPase domain"/>
    <property type="match status" value="2"/>
</dbReference>
<dbReference type="PANTHER" id="PTHR19375">
    <property type="entry name" value="HEAT SHOCK PROTEIN 70KDA"/>
    <property type="match status" value="1"/>
</dbReference>
<accession>A0A1E5GVJ0</accession>
<evidence type="ECO:0000256" key="1">
    <source>
        <dbReference type="ARBA" id="ARBA00002290"/>
    </source>
</evidence>
<dbReference type="PROSITE" id="PS00297">
    <property type="entry name" value="HSP70_1"/>
    <property type="match status" value="1"/>
</dbReference>
<evidence type="ECO:0000256" key="7">
    <source>
        <dbReference type="ARBA" id="ARBA00022840"/>
    </source>
</evidence>
<dbReference type="OrthoDB" id="9766019at2"/>
<gene>
    <name evidence="14" type="ORF">BCR25_03700</name>
</gene>
<dbReference type="InterPro" id="IPR029047">
    <property type="entry name" value="HSP70_peptide-bd_sf"/>
</dbReference>
<dbReference type="AlphaFoldDB" id="A0A1E5GVJ0"/>
<keyword evidence="6 13" id="KW-0547">Nucleotide-binding</keyword>
<keyword evidence="8" id="KW-0346">Stress response</keyword>
<dbReference type="PATRIC" id="fig|332950.4.peg.1526"/>
<evidence type="ECO:0000256" key="12">
    <source>
        <dbReference type="ARBA" id="ARBA00033103"/>
    </source>
</evidence>
<evidence type="ECO:0000256" key="9">
    <source>
        <dbReference type="ARBA" id="ARBA00023186"/>
    </source>
</evidence>
<comment type="similarity">
    <text evidence="2 13">Belongs to the heat shock protein 70 family.</text>
</comment>
<name>A0A1E5GVJ0_9ENTE</name>
<dbReference type="SUPFAM" id="SSF100920">
    <property type="entry name" value="Heat shock protein 70kD (HSP70), peptide-binding domain"/>
    <property type="match status" value="1"/>
</dbReference>
<dbReference type="PRINTS" id="PR00301">
    <property type="entry name" value="HEATSHOCK70"/>
</dbReference>
<dbReference type="InterPro" id="IPR018181">
    <property type="entry name" value="Heat_shock_70_CS"/>
</dbReference>
<protein>
    <recommendedName>
        <fullName evidence="3">Chaperone protein DnaK</fullName>
    </recommendedName>
    <alternativeName>
        <fullName evidence="4">Chaperone protein dnaK</fullName>
    </alternativeName>
    <alternativeName>
        <fullName evidence="12">HSP70</fullName>
    </alternativeName>
    <alternativeName>
        <fullName evidence="11">Heat shock 70 kDa protein</fullName>
    </alternativeName>
    <alternativeName>
        <fullName evidence="10">Heat shock protein 70</fullName>
    </alternativeName>
</protein>
<dbReference type="FunFam" id="3.30.420.40:FF:000144">
    <property type="entry name" value="Molecular chaperone HscC"/>
    <property type="match status" value="1"/>
</dbReference>
<evidence type="ECO:0000256" key="5">
    <source>
        <dbReference type="ARBA" id="ARBA00022553"/>
    </source>
</evidence>
<keyword evidence="5" id="KW-0597">Phosphoprotein</keyword>
<dbReference type="EMBL" id="MIJY01000012">
    <property type="protein sequence ID" value="OEG16713.1"/>
    <property type="molecule type" value="Genomic_DNA"/>
</dbReference>
<dbReference type="Gene3D" id="3.30.420.40">
    <property type="match status" value="2"/>
</dbReference>
<comment type="function">
    <text evidence="1">Acts as a chaperone.</text>
</comment>
<sequence>MGIIGIDLGTSNSLVSYWDGQAVQLIKNHFGEVLTPSVVGIDDNGEILIGAIAKERMISHPQFTAATFKRFMGTDKCYDLGQHSFTPVELSSLILRSLKEDAEAFLKQSCDEVVISVPAYFNSIQREATVEAAKLAGLSVQNLISEPTAAAIAYGFHKEIDQSILVVDLGGGTFDVSLLEMFEGVMQVEAIAGDNHLGGEDFTQVIVRDYLQKNKLTGIVLSASAQSVLYQKAEQLKHALTTQETASFELLWEEQTYTYHLSQEGYKELCEPLLAKMRQPISRVLNDGRISIQEIDQVILIGGATKNPIVRNYFARLLKTIPYTQINPDEAVGRGAGIQGALKQDRSMVSEMILTDVCGHTLGVESVNQTRDAYIEGVFSPIIERNTTIPVSKVKTFYTLRDNQNCVQFPIYQGENPMVKDNLKIGELEINIPPAPENTPIDCRFTYDSNGLLEVLVTDQNGRSEQLIIESSPGKLTKQQMQDSLKKLNALKIHPKDRAENRLLLARLERLYAETIGVQREQIQALLFHFRNVLEKQDEILTKRVASDVTQQLDELEKGRWL</sequence>
<keyword evidence="7 13" id="KW-0067">ATP-binding</keyword>
<evidence type="ECO:0000256" key="4">
    <source>
        <dbReference type="ARBA" id="ARBA00017249"/>
    </source>
</evidence>
<evidence type="ECO:0000313" key="14">
    <source>
        <dbReference type="EMBL" id="OEG16713.1"/>
    </source>
</evidence>
<keyword evidence="15" id="KW-1185">Reference proteome</keyword>
<evidence type="ECO:0000256" key="10">
    <source>
        <dbReference type="ARBA" id="ARBA00030019"/>
    </source>
</evidence>
<evidence type="ECO:0000313" key="15">
    <source>
        <dbReference type="Proteomes" id="UP000095094"/>
    </source>
</evidence>
<dbReference type="GO" id="GO:0005524">
    <property type="term" value="F:ATP binding"/>
    <property type="evidence" value="ECO:0007669"/>
    <property type="project" value="UniProtKB-KW"/>
</dbReference>
<evidence type="ECO:0000256" key="13">
    <source>
        <dbReference type="RuleBase" id="RU003322"/>
    </source>
</evidence>
<dbReference type="InterPro" id="IPR043129">
    <property type="entry name" value="ATPase_NBD"/>
</dbReference>
<evidence type="ECO:0000256" key="2">
    <source>
        <dbReference type="ARBA" id="ARBA00007381"/>
    </source>
</evidence>
<proteinExistence type="inferred from homology"/>
<evidence type="ECO:0000256" key="8">
    <source>
        <dbReference type="ARBA" id="ARBA00023016"/>
    </source>
</evidence>
<comment type="caution">
    <text evidence="14">The sequence shown here is derived from an EMBL/GenBank/DDBJ whole genome shotgun (WGS) entry which is preliminary data.</text>
</comment>
<evidence type="ECO:0000256" key="6">
    <source>
        <dbReference type="ARBA" id="ARBA00022741"/>
    </source>
</evidence>
<dbReference type="Gene3D" id="3.90.640.10">
    <property type="entry name" value="Actin, Chain A, domain 4"/>
    <property type="match status" value="1"/>
</dbReference>
<dbReference type="GO" id="GO:0140662">
    <property type="term" value="F:ATP-dependent protein folding chaperone"/>
    <property type="evidence" value="ECO:0007669"/>
    <property type="project" value="InterPro"/>
</dbReference>
<dbReference type="Gene3D" id="2.60.34.10">
    <property type="entry name" value="Substrate Binding Domain Of DNAk, Chain A, domain 1"/>
    <property type="match status" value="1"/>
</dbReference>
<evidence type="ECO:0000256" key="11">
    <source>
        <dbReference type="ARBA" id="ARBA00030945"/>
    </source>
</evidence>
<dbReference type="PROSITE" id="PS00329">
    <property type="entry name" value="HSP70_2"/>
    <property type="match status" value="1"/>
</dbReference>
<keyword evidence="9" id="KW-0143">Chaperone</keyword>
<reference evidence="15" key="1">
    <citation type="submission" date="2016-09" db="EMBL/GenBank/DDBJ databases">
        <authorList>
            <person name="Gulvik C.A."/>
        </authorList>
    </citation>
    <scope>NUCLEOTIDE SEQUENCE [LARGE SCALE GENOMIC DNA]</scope>
    <source>
        <strain evidence="15">LMG 8895</strain>
    </source>
</reference>
<dbReference type="Proteomes" id="UP000095094">
    <property type="component" value="Unassembled WGS sequence"/>
</dbReference>
<dbReference type="Pfam" id="PF00012">
    <property type="entry name" value="HSP70"/>
    <property type="match status" value="1"/>
</dbReference>
<organism evidence="14 15">
    <name type="scientific">Enterococcus termitis</name>
    <dbReference type="NCBI Taxonomy" id="332950"/>
    <lineage>
        <taxon>Bacteria</taxon>
        <taxon>Bacillati</taxon>
        <taxon>Bacillota</taxon>
        <taxon>Bacilli</taxon>
        <taxon>Lactobacillales</taxon>
        <taxon>Enterococcaceae</taxon>
        <taxon>Enterococcus</taxon>
    </lineage>
</organism>
<evidence type="ECO:0000256" key="3">
    <source>
        <dbReference type="ARBA" id="ARBA00014415"/>
    </source>
</evidence>
<dbReference type="InterPro" id="IPR013126">
    <property type="entry name" value="Hsp_70_fam"/>
</dbReference>
<dbReference type="RefSeq" id="WP_069663110.1">
    <property type="nucleotide sequence ID" value="NZ_JBHUJJ010000001.1"/>
</dbReference>